<dbReference type="KEGG" id="mtt:Ftrac_0243"/>
<organism evidence="1 2">
    <name type="scientific">Marivirga tractuosa (strain ATCC 23168 / DSM 4126 / NBRC 15989 / NCIMB 1408 / VKM B-1430 / H-43)</name>
    <name type="common">Microscilla tractuosa</name>
    <name type="synonym">Flexibacter tractuosus</name>
    <dbReference type="NCBI Taxonomy" id="643867"/>
    <lineage>
        <taxon>Bacteria</taxon>
        <taxon>Pseudomonadati</taxon>
        <taxon>Bacteroidota</taxon>
        <taxon>Cytophagia</taxon>
        <taxon>Cytophagales</taxon>
        <taxon>Marivirgaceae</taxon>
        <taxon>Marivirga</taxon>
    </lineage>
</organism>
<keyword evidence="2" id="KW-1185">Reference proteome</keyword>
<dbReference type="EMBL" id="CP002349">
    <property type="protein sequence ID" value="ADR20254.1"/>
    <property type="molecule type" value="Genomic_DNA"/>
</dbReference>
<evidence type="ECO:0000313" key="2">
    <source>
        <dbReference type="Proteomes" id="UP000008720"/>
    </source>
</evidence>
<dbReference type="Proteomes" id="UP000008720">
    <property type="component" value="Chromosome"/>
</dbReference>
<proteinExistence type="predicted"/>
<dbReference type="HOGENOM" id="CLU_1516163_0_0_10"/>
<dbReference type="RefSeq" id="WP_013452405.1">
    <property type="nucleotide sequence ID" value="NC_014759.1"/>
</dbReference>
<accession>E4TLB6</accession>
<dbReference type="AlphaFoldDB" id="E4TLB6"/>
<protein>
    <submittedName>
        <fullName evidence="1">Uncharacterized protein</fullName>
    </submittedName>
</protein>
<dbReference type="STRING" id="643867.Ftrac_0243"/>
<gene>
    <name evidence="1" type="ordered locus">Ftrac_0243</name>
</gene>
<evidence type="ECO:0000313" key="1">
    <source>
        <dbReference type="EMBL" id="ADR20254.1"/>
    </source>
</evidence>
<sequence>MQNKIGFYLISFFIILFTNCSSDDLKNPIQFKSLNGLNIKLNLLNPEFIAKRELGKDAYNEPTLLDSLINVYKESINLQVELSANDSQGIELNRLTENYCYQNFYLKIDGQSFNPILVLIEDQQMISGKLIIHMIFSQPPAQIVDNSTNFKIQFDDLLFETGINQFQYSTKLINYNK</sequence>
<reference evidence="1 2" key="1">
    <citation type="journal article" date="2011" name="Stand. Genomic Sci.">
        <title>Complete genome sequence of Marivirga tractuosa type strain (H-43).</title>
        <authorList>
            <person name="Pagani I."/>
            <person name="Chertkov O."/>
            <person name="Lapidus A."/>
            <person name="Lucas S."/>
            <person name="Del Rio T.G."/>
            <person name="Tice H."/>
            <person name="Copeland A."/>
            <person name="Cheng J.F."/>
            <person name="Nolan M."/>
            <person name="Saunders E."/>
            <person name="Pitluck S."/>
            <person name="Held B."/>
            <person name="Goodwin L."/>
            <person name="Liolios K."/>
            <person name="Ovchinikova G."/>
            <person name="Ivanova N."/>
            <person name="Mavromatis K."/>
            <person name="Pati A."/>
            <person name="Chen A."/>
            <person name="Palaniappan K."/>
            <person name="Land M."/>
            <person name="Hauser L."/>
            <person name="Jeffries C.D."/>
            <person name="Detter J.C."/>
            <person name="Han C."/>
            <person name="Tapia R."/>
            <person name="Ngatchou-Djao O.D."/>
            <person name="Rohde M."/>
            <person name="Goker M."/>
            <person name="Spring S."/>
            <person name="Sikorski J."/>
            <person name="Woyke T."/>
            <person name="Bristow J."/>
            <person name="Eisen J.A."/>
            <person name="Markowitz V."/>
            <person name="Hugenholtz P."/>
            <person name="Klenk H.P."/>
            <person name="Kyrpides N.C."/>
        </authorList>
    </citation>
    <scope>NUCLEOTIDE SEQUENCE [LARGE SCALE GENOMIC DNA]</scope>
    <source>
        <strain evidence="2">ATCC 23168 / DSM 4126 / NBRC 15989 / NCIMB 1408 / VKM B-1430 / H-43</strain>
    </source>
</reference>
<name>E4TLB6_MARTH</name>